<feature type="transmembrane region" description="Helical" evidence="3">
    <location>
        <begin position="192"/>
        <end position="213"/>
    </location>
</feature>
<dbReference type="PANTHER" id="PTHR15026">
    <property type="entry name" value="CALCIUM-SIGNAL MODULATING CYCLOPHILIN LIGAND CAML"/>
    <property type="match status" value="1"/>
</dbReference>
<dbReference type="GeneTree" id="ENSGT00390000015996"/>
<keyword evidence="3" id="KW-0812">Transmembrane</keyword>
<feature type="region of interest" description="Disordered" evidence="2">
    <location>
        <begin position="1"/>
        <end position="21"/>
    </location>
</feature>
<evidence type="ECO:0000313" key="5">
    <source>
        <dbReference type="Proteomes" id="UP000694558"/>
    </source>
</evidence>
<organism evidence="4 5">
    <name type="scientific">Scophthalmus maximus</name>
    <name type="common">Turbot</name>
    <name type="synonym">Psetta maxima</name>
    <dbReference type="NCBI Taxonomy" id="52904"/>
    <lineage>
        <taxon>Eukaryota</taxon>
        <taxon>Metazoa</taxon>
        <taxon>Chordata</taxon>
        <taxon>Craniata</taxon>
        <taxon>Vertebrata</taxon>
        <taxon>Euteleostomi</taxon>
        <taxon>Actinopterygii</taxon>
        <taxon>Neopterygii</taxon>
        <taxon>Teleostei</taxon>
        <taxon>Neoteleostei</taxon>
        <taxon>Acanthomorphata</taxon>
        <taxon>Carangaria</taxon>
        <taxon>Pleuronectiformes</taxon>
        <taxon>Pleuronectoidei</taxon>
        <taxon>Scophthalmidae</taxon>
        <taxon>Scophthalmus</taxon>
    </lineage>
</organism>
<dbReference type="InterPro" id="IPR016719">
    <property type="entry name" value="CAMLG"/>
</dbReference>
<dbReference type="Ensembl" id="ENSSMAT00000011836.2">
    <property type="protein sequence ID" value="ENSSMAP00000011687.2"/>
    <property type="gene ID" value="ENSSMAG00000007219.2"/>
</dbReference>
<dbReference type="Proteomes" id="UP000694558">
    <property type="component" value="Chromosome 4"/>
</dbReference>
<evidence type="ECO:0000256" key="1">
    <source>
        <dbReference type="PIRNR" id="PIRNR018259"/>
    </source>
</evidence>
<protein>
    <recommendedName>
        <fullName evidence="1">Guided entry of tail-anchored proteins factor</fullName>
    </recommendedName>
    <alternativeName>
        <fullName evidence="1">Calcium signal-modulating cyclophilin ligand</fullName>
    </alternativeName>
</protein>
<evidence type="ECO:0000256" key="3">
    <source>
        <dbReference type="SAM" id="Phobius"/>
    </source>
</evidence>
<feature type="compositionally biased region" description="Basic and acidic residues" evidence="2">
    <location>
        <begin position="58"/>
        <end position="71"/>
    </location>
</feature>
<dbReference type="AlphaFoldDB" id="A0A8D3A310"/>
<keyword evidence="3" id="KW-1133">Transmembrane helix</keyword>
<name>A0A8D3A310_SCOMX</name>
<evidence type="ECO:0000313" key="4">
    <source>
        <dbReference type="Ensembl" id="ENSSMAP00000011687.2"/>
    </source>
</evidence>
<feature type="transmembrane region" description="Helical" evidence="3">
    <location>
        <begin position="233"/>
        <end position="253"/>
    </location>
</feature>
<feature type="transmembrane region" description="Helical" evidence="3">
    <location>
        <begin position="265"/>
        <end position="288"/>
    </location>
</feature>
<reference evidence="4" key="2">
    <citation type="submission" date="2025-08" db="UniProtKB">
        <authorList>
            <consortium name="Ensembl"/>
        </authorList>
    </citation>
    <scope>IDENTIFICATION</scope>
</reference>
<evidence type="ECO:0000256" key="2">
    <source>
        <dbReference type="SAM" id="MobiDB-lite"/>
    </source>
</evidence>
<dbReference type="PIRSF" id="PIRSF018259">
    <property type="entry name" value="CAML"/>
    <property type="match status" value="1"/>
</dbReference>
<comment type="subcellular location">
    <subcellularLocation>
        <location evidence="1">Endoplasmic reticulum membrane</location>
    </subcellularLocation>
</comment>
<dbReference type="GO" id="GO:0005789">
    <property type="term" value="C:endoplasmic reticulum membrane"/>
    <property type="evidence" value="ECO:0007669"/>
    <property type="project" value="UniProtKB-SubCell"/>
</dbReference>
<keyword evidence="1 3" id="KW-0472">Membrane</keyword>
<dbReference type="Pfam" id="PF14963">
    <property type="entry name" value="Get2_like"/>
    <property type="match status" value="1"/>
</dbReference>
<gene>
    <name evidence="4" type="primary">CAMLG</name>
</gene>
<dbReference type="GO" id="GO:0071816">
    <property type="term" value="P:tail-anchored membrane protein insertion into ER membrane"/>
    <property type="evidence" value="ECO:0007669"/>
    <property type="project" value="TreeGrafter"/>
</dbReference>
<dbReference type="PANTHER" id="PTHR15026:SF0">
    <property type="entry name" value="GUIDED ENTRY OF TAIL-ANCHORED PROTEINS FACTOR CAMLG"/>
    <property type="match status" value="1"/>
</dbReference>
<sequence>MAESAEASEEKTGSLSSAQRRAEIRRRKLLMNSEDRMNRIVGFAKNESENDVGASLRPTEHGFHLDLERTEPWSSSSSSQRPSPFLPEASALGSRSHSATPERRGSPLPDYSEPPGGSLEDDLGGLRQRPRGERASDDVSGSPRRGLQKYLSRFDDAMKLRGQLANEKPPQDGGSEPEEFDPFRIFRLIGSILLAIFVRAFVCKYLSIFAPFLTLELAYMGLSKYFPKVEKKTQTTVLTAALLLSGIPAEVINRSMDTYRRMGDVFADLCVYFFTFILSNEILLLIGLETP</sequence>
<comment type="function">
    <text evidence="1">Required for the post-translational delivery of tail-anchored (TA) proteins to the endoplasmic reticulum. Together with GET1/WRB, acts as a membrane receptor for soluble GET3/TRC40, which recognizes and selectively binds the transmembrane domain of TA proteins in the cytosol. Required for the stability of GET1. Stimulates calcium signaling in T cells through its involvement in elevation of intracellular calcium. Essential for the survival of peripheral follicular B cells.</text>
</comment>
<dbReference type="GO" id="GO:0043529">
    <property type="term" value="C:GET complex"/>
    <property type="evidence" value="ECO:0007669"/>
    <property type="project" value="TreeGrafter"/>
</dbReference>
<reference evidence="4" key="1">
    <citation type="submission" date="2023-05" db="EMBL/GenBank/DDBJ databases">
        <title>High-quality long-read genome of Scophthalmus maximus.</title>
        <authorList>
            <person name="Lien S."/>
            <person name="Martinez P."/>
        </authorList>
    </citation>
    <scope>NUCLEOTIDE SEQUENCE [LARGE SCALE GENOMIC DNA]</scope>
</reference>
<feature type="region of interest" description="Disordered" evidence="2">
    <location>
        <begin position="41"/>
        <end position="145"/>
    </location>
</feature>
<proteinExistence type="predicted"/>
<accession>A0A8D3A310</accession>